<dbReference type="Proteomes" id="UP000044602">
    <property type="component" value="Unassembled WGS sequence"/>
</dbReference>
<evidence type="ECO:0000313" key="2">
    <source>
        <dbReference type="Proteomes" id="UP000044602"/>
    </source>
</evidence>
<sequence length="34" mass="3886">RQHRRNAVHPPQQMCHAVWQAPFPAVGVSSSLRH</sequence>
<keyword evidence="2" id="KW-1185">Reference proteome</keyword>
<reference evidence="1 2" key="1">
    <citation type="submission" date="2015-05" db="EMBL/GenBank/DDBJ databases">
        <authorList>
            <person name="Wang D.B."/>
            <person name="Wang M."/>
        </authorList>
    </citation>
    <scope>NUCLEOTIDE SEQUENCE [LARGE SCALE GENOMIC DNA]</scope>
    <source>
        <strain evidence="1">VL1</strain>
    </source>
</reference>
<evidence type="ECO:0000313" key="1">
    <source>
        <dbReference type="EMBL" id="CRK31344.1"/>
    </source>
</evidence>
<proteinExistence type="predicted"/>
<name>A0A0G4MAN8_VERLO</name>
<dbReference type="AlphaFoldDB" id="A0A0G4MAN8"/>
<dbReference type="EMBL" id="CVQH01021711">
    <property type="protein sequence ID" value="CRK31344.1"/>
    <property type="molecule type" value="Genomic_DNA"/>
</dbReference>
<gene>
    <name evidence="1" type="ORF">BN1708_018707</name>
</gene>
<organism evidence="1 2">
    <name type="scientific">Verticillium longisporum</name>
    <name type="common">Verticillium dahliae var. longisporum</name>
    <dbReference type="NCBI Taxonomy" id="100787"/>
    <lineage>
        <taxon>Eukaryota</taxon>
        <taxon>Fungi</taxon>
        <taxon>Dikarya</taxon>
        <taxon>Ascomycota</taxon>
        <taxon>Pezizomycotina</taxon>
        <taxon>Sordariomycetes</taxon>
        <taxon>Hypocreomycetidae</taxon>
        <taxon>Glomerellales</taxon>
        <taxon>Plectosphaerellaceae</taxon>
        <taxon>Verticillium</taxon>
    </lineage>
</organism>
<protein>
    <submittedName>
        <fullName evidence="1">Uncharacterized protein</fullName>
    </submittedName>
</protein>
<accession>A0A0G4MAN8</accession>
<feature type="non-terminal residue" evidence="1">
    <location>
        <position position="1"/>
    </location>
</feature>